<keyword evidence="2" id="KW-1185">Reference proteome</keyword>
<evidence type="ECO:0000313" key="1">
    <source>
        <dbReference type="EMBL" id="KHS52573.1"/>
    </source>
</evidence>
<dbReference type="AlphaFoldDB" id="A0A0B9AT84"/>
<reference evidence="1 2" key="1">
    <citation type="submission" date="2014-11" db="EMBL/GenBank/DDBJ databases">
        <title>Draft Genome Sequence of Brevibacterium linens AE038-8.</title>
        <authorList>
            <person name="Maizel D."/>
            <person name="Utturkar S.M."/>
            <person name="Brown S.D."/>
            <person name="Ferrero M."/>
            <person name="Rosen B.P."/>
        </authorList>
    </citation>
    <scope>NUCLEOTIDE SEQUENCE [LARGE SCALE GENOMIC DNA]</scope>
    <source>
        <strain evidence="1 2">AE038-8</strain>
    </source>
</reference>
<evidence type="ECO:0008006" key="3">
    <source>
        <dbReference type="Google" id="ProtNLM"/>
    </source>
</evidence>
<dbReference type="RefSeq" id="WP_039208864.1">
    <property type="nucleotide sequence ID" value="NZ_JTJZ01000018.1"/>
</dbReference>
<name>A0A0B9AT84_BRELN</name>
<dbReference type="OrthoDB" id="4941494at2"/>
<evidence type="ECO:0000313" key="2">
    <source>
        <dbReference type="Proteomes" id="UP000031488"/>
    </source>
</evidence>
<sequence>MRLTETGALLALISAYDNRNFNEETTAAWYDLLSPYTLAEAKHAVKKHYSETRDWLMPADVLRIIKTERRTRLAKVETIVPSRADMTDTAAELATTKALSKAIASGQLTPEQYGDYLRSDTPWSTYRRGILALKGAA</sequence>
<gene>
    <name evidence="1" type="ORF">AE0388_1556</name>
</gene>
<protein>
    <recommendedName>
        <fullName evidence="3">Replicative helicase inhibitor G39P N-terminal domain-containing protein</fullName>
    </recommendedName>
</protein>
<organism evidence="1 2">
    <name type="scientific">Brevibacterium linens</name>
    <dbReference type="NCBI Taxonomy" id="1703"/>
    <lineage>
        <taxon>Bacteria</taxon>
        <taxon>Bacillati</taxon>
        <taxon>Actinomycetota</taxon>
        <taxon>Actinomycetes</taxon>
        <taxon>Micrococcales</taxon>
        <taxon>Brevibacteriaceae</taxon>
        <taxon>Brevibacterium</taxon>
    </lineage>
</organism>
<dbReference type="Proteomes" id="UP000031488">
    <property type="component" value="Unassembled WGS sequence"/>
</dbReference>
<accession>A0A0B9AT84</accession>
<dbReference type="EMBL" id="JTJZ01000018">
    <property type="protein sequence ID" value="KHS52573.1"/>
    <property type="molecule type" value="Genomic_DNA"/>
</dbReference>
<proteinExistence type="predicted"/>
<dbReference type="PATRIC" id="fig|1703.6.peg.1444"/>
<comment type="caution">
    <text evidence="1">The sequence shown here is derived from an EMBL/GenBank/DDBJ whole genome shotgun (WGS) entry which is preliminary data.</text>
</comment>